<evidence type="ECO:0000313" key="2">
    <source>
        <dbReference type="EMBL" id="KAF7716896.1"/>
    </source>
</evidence>
<gene>
    <name evidence="2" type="ORF">PECM_004937</name>
</gene>
<dbReference type="AlphaFoldDB" id="A0A8J8WHN0"/>
<evidence type="ECO:0000313" key="3">
    <source>
        <dbReference type="Proteomes" id="UP000631181"/>
    </source>
</evidence>
<reference evidence="2" key="1">
    <citation type="journal article" date="2020" name="Front. Microbiol.">
        <title>Gene regulatory networks of Penicillium echinulatum 2HH and Penicillium oxalicum 114-2 inferred by a computational biology approach.</title>
        <authorList>
            <person name="Lenz A.R."/>
            <person name="Galan-Vasquez E."/>
            <person name="Balbinot E."/>
            <person name="De Abreu F.P."/>
            <person name="De Oliveira N.S."/>
            <person name="Da Rosa L.O."/>
            <person name="De Avila E Silva S."/>
            <person name="Camassola M."/>
            <person name="Dillon A.J.P."/>
            <person name="Perez-Rueda E."/>
        </authorList>
    </citation>
    <scope>NUCLEOTIDE SEQUENCE</scope>
    <source>
        <strain evidence="2">S1M29</strain>
    </source>
</reference>
<name>A0A8J8WHN0_9EURO</name>
<feature type="compositionally biased region" description="Basic and acidic residues" evidence="1">
    <location>
        <begin position="313"/>
        <end position="326"/>
    </location>
</feature>
<dbReference type="EMBL" id="WIWV01000033">
    <property type="protein sequence ID" value="KAF7716896.1"/>
    <property type="molecule type" value="Genomic_DNA"/>
</dbReference>
<dbReference type="Proteomes" id="UP000631181">
    <property type="component" value="Unassembled WGS sequence"/>
</dbReference>
<keyword evidence="3" id="KW-1185">Reference proteome</keyword>
<feature type="compositionally biased region" description="Low complexity" evidence="1">
    <location>
        <begin position="147"/>
        <end position="162"/>
    </location>
</feature>
<feature type="compositionally biased region" description="Acidic residues" evidence="1">
    <location>
        <begin position="497"/>
        <end position="507"/>
    </location>
</feature>
<feature type="region of interest" description="Disordered" evidence="1">
    <location>
        <begin position="203"/>
        <end position="252"/>
    </location>
</feature>
<feature type="region of interest" description="Disordered" evidence="1">
    <location>
        <begin position="286"/>
        <end position="335"/>
    </location>
</feature>
<comment type="caution">
    <text evidence="2">The sequence shown here is derived from an EMBL/GenBank/DDBJ whole genome shotgun (WGS) entry which is preliminary data.</text>
</comment>
<feature type="region of interest" description="Disordered" evidence="1">
    <location>
        <begin position="359"/>
        <end position="379"/>
    </location>
</feature>
<sequence>MADDSAPLEIPTCAPSGSTADESSFRFTPIKALRAIPRLWERKPATPFKAGLKRKLWKRFQTSFSNMQTVESSVARDQDALQTAINTAKDSAYVRGVKRLCVATGETTVGNIGGSLQSKAPFLETKWESEASGKRRKLPDTSFKVYSESASSTDKSSTSESSQEPRKDGDADGDLPMTTSSPIIFQTIESPTRGSIESNVAPLVQSDSGSAEQRDRAESESSDTNDARKENSDVAPTPTKIVRNASQVQKGSLVRSALRSSLDGEDTLLLNDFLSKAMAKRAAKASLKTSQESVTARTTLTKQASSSPCSKDQTPRSRRVLEDRDTNSPSPVKVKMSPSKIELVIGDAVCETKPTVKTLAEEPEEPGPESPACRRSARVKAPSAPIAPVRETIALRRAKGTEFVFLQRTEAQELALATRRNTKHNRGDSVMPKYALQAMAQEQSSGSDGDTREKRRPVREPSASRQPSSKPRKNVTWNEERMVEYEGDLVTSVSAAEELEAGSEDSAENSHENIAKPLSQTIPNEDQAEEPQRVVSRRVRSKRSREAEAEGALSLNHDNAASEVAPVSTTPRSRRVRRLGDSAMVSGTVVKTGSGRVSKPPTTLASSSTASNGGPSTPTKPRRKLVPKSPSTGMLPTTLNKAGVSDASGPSHFASGIPTRSTSIGGSDGMKRKTSFQTNAGCTPMPKRVRARS</sequence>
<protein>
    <submittedName>
        <fullName evidence="2">Uncharacterized protein</fullName>
    </submittedName>
</protein>
<feature type="region of interest" description="Disordered" evidence="1">
    <location>
        <begin position="1"/>
        <end position="22"/>
    </location>
</feature>
<feature type="compositionally biased region" description="Basic and acidic residues" evidence="1">
    <location>
        <begin position="212"/>
        <end position="232"/>
    </location>
</feature>
<evidence type="ECO:0000256" key="1">
    <source>
        <dbReference type="SAM" id="MobiDB-lite"/>
    </source>
</evidence>
<feature type="compositionally biased region" description="Polar residues" evidence="1">
    <location>
        <begin position="629"/>
        <end position="640"/>
    </location>
</feature>
<dbReference type="OrthoDB" id="4207369at2759"/>
<feature type="region of interest" description="Disordered" evidence="1">
    <location>
        <begin position="497"/>
        <end position="693"/>
    </location>
</feature>
<organism evidence="2 3">
    <name type="scientific">Penicillium ucsense</name>
    <dbReference type="NCBI Taxonomy" id="2839758"/>
    <lineage>
        <taxon>Eukaryota</taxon>
        <taxon>Fungi</taxon>
        <taxon>Dikarya</taxon>
        <taxon>Ascomycota</taxon>
        <taxon>Pezizomycotina</taxon>
        <taxon>Eurotiomycetes</taxon>
        <taxon>Eurotiomycetidae</taxon>
        <taxon>Eurotiales</taxon>
        <taxon>Aspergillaceae</taxon>
        <taxon>Penicillium</taxon>
    </lineage>
</organism>
<feature type="region of interest" description="Disordered" evidence="1">
    <location>
        <begin position="439"/>
        <end position="480"/>
    </location>
</feature>
<proteinExistence type="predicted"/>
<accession>A0A8J8WHN0</accession>
<feature type="region of interest" description="Disordered" evidence="1">
    <location>
        <begin position="128"/>
        <end position="179"/>
    </location>
</feature>
<feature type="compositionally biased region" description="Polar residues" evidence="1">
    <location>
        <begin position="289"/>
        <end position="312"/>
    </location>
</feature>
<feature type="compositionally biased region" description="Low complexity" evidence="1">
    <location>
        <begin position="598"/>
        <end position="611"/>
    </location>
</feature>